<dbReference type="PROSITE" id="PS50943">
    <property type="entry name" value="HTH_CROC1"/>
    <property type="match status" value="1"/>
</dbReference>
<gene>
    <name evidence="2" type="ORF">Pmi06nite_44900</name>
</gene>
<dbReference type="InterPro" id="IPR010982">
    <property type="entry name" value="Lambda_DNA-bd_dom_sf"/>
</dbReference>
<dbReference type="GO" id="GO:0003677">
    <property type="term" value="F:DNA binding"/>
    <property type="evidence" value="ECO:0007669"/>
    <property type="project" value="InterPro"/>
</dbReference>
<organism evidence="2 3">
    <name type="scientific">Planotetraspora mira</name>
    <dbReference type="NCBI Taxonomy" id="58121"/>
    <lineage>
        <taxon>Bacteria</taxon>
        <taxon>Bacillati</taxon>
        <taxon>Actinomycetota</taxon>
        <taxon>Actinomycetes</taxon>
        <taxon>Streptosporangiales</taxon>
        <taxon>Streptosporangiaceae</taxon>
        <taxon>Planotetraspora</taxon>
    </lineage>
</organism>
<sequence length="283" mass="32018">MASPNPTLRRRQLANRLRELRQGSGLTLDEVAQELLCSPAKISRLETAQRGVSQRDVRDLCRIYGLTDSSVVDTLMTLAREARQPGWWTDYEDLDLTPFIGLEADASAITEHTTCLIPGLMQTEEYARATLQGLLPRIRREVLEERVDARMRRQRLIMQDDPPDYWVLLDESVLRRHVGSRGIMRAQLEWAIEIAELPHVTLQVIPFSVGAYMGLDNSFVLLEIADAAVSDVVCVEGVMGLTYMERPAELEKYREVLDHLRASALDPRASLALITEAVKMYAE</sequence>
<feature type="domain" description="HTH cro/C1-type" evidence="1">
    <location>
        <begin position="17"/>
        <end position="71"/>
    </location>
</feature>
<dbReference type="SUPFAM" id="SSF47413">
    <property type="entry name" value="lambda repressor-like DNA-binding domains"/>
    <property type="match status" value="1"/>
</dbReference>
<evidence type="ECO:0000259" key="1">
    <source>
        <dbReference type="PROSITE" id="PS50943"/>
    </source>
</evidence>
<dbReference type="Pfam" id="PF13560">
    <property type="entry name" value="HTH_31"/>
    <property type="match status" value="1"/>
</dbReference>
<dbReference type="InterPro" id="IPR043917">
    <property type="entry name" value="DUF5753"/>
</dbReference>
<keyword evidence="3" id="KW-1185">Reference proteome</keyword>
<reference evidence="2 3" key="1">
    <citation type="submission" date="2021-01" db="EMBL/GenBank/DDBJ databases">
        <title>Whole genome shotgun sequence of Planotetraspora mira NBRC 15435.</title>
        <authorList>
            <person name="Komaki H."/>
            <person name="Tamura T."/>
        </authorList>
    </citation>
    <scope>NUCLEOTIDE SEQUENCE [LARGE SCALE GENOMIC DNA]</scope>
    <source>
        <strain evidence="2 3">NBRC 15435</strain>
    </source>
</reference>
<dbReference type="RefSeq" id="WP_203954976.1">
    <property type="nucleotide sequence ID" value="NZ_BOOO01000022.1"/>
</dbReference>
<dbReference type="Pfam" id="PF19054">
    <property type="entry name" value="DUF5753"/>
    <property type="match status" value="1"/>
</dbReference>
<evidence type="ECO:0000313" key="2">
    <source>
        <dbReference type="EMBL" id="GII31048.1"/>
    </source>
</evidence>
<dbReference type="InterPro" id="IPR001387">
    <property type="entry name" value="Cro/C1-type_HTH"/>
</dbReference>
<comment type="caution">
    <text evidence="2">The sequence shown here is derived from an EMBL/GenBank/DDBJ whole genome shotgun (WGS) entry which is preliminary data.</text>
</comment>
<dbReference type="Proteomes" id="UP000650628">
    <property type="component" value="Unassembled WGS sequence"/>
</dbReference>
<dbReference type="EMBL" id="BOOO01000022">
    <property type="protein sequence ID" value="GII31048.1"/>
    <property type="molecule type" value="Genomic_DNA"/>
</dbReference>
<protein>
    <submittedName>
        <fullName evidence="2">Transcriptional regulator</fullName>
    </submittedName>
</protein>
<accession>A0A8J3TR69</accession>
<dbReference type="CDD" id="cd00093">
    <property type="entry name" value="HTH_XRE"/>
    <property type="match status" value="1"/>
</dbReference>
<name>A0A8J3TR69_9ACTN</name>
<evidence type="ECO:0000313" key="3">
    <source>
        <dbReference type="Proteomes" id="UP000650628"/>
    </source>
</evidence>
<dbReference type="SMART" id="SM00530">
    <property type="entry name" value="HTH_XRE"/>
    <property type="match status" value="1"/>
</dbReference>
<proteinExistence type="predicted"/>
<dbReference type="AlphaFoldDB" id="A0A8J3TR69"/>
<dbReference type="Gene3D" id="1.10.260.40">
    <property type="entry name" value="lambda repressor-like DNA-binding domains"/>
    <property type="match status" value="1"/>
</dbReference>